<name>A0AA89AHZ7_9ASTE</name>
<dbReference type="GO" id="GO:0005524">
    <property type="term" value="F:ATP binding"/>
    <property type="evidence" value="ECO:0007669"/>
    <property type="project" value="UniProtKB-KW"/>
</dbReference>
<evidence type="ECO:0000313" key="7">
    <source>
        <dbReference type="EMBL" id="KAK3002820.1"/>
    </source>
</evidence>
<dbReference type="InterPro" id="IPR008271">
    <property type="entry name" value="Ser/Thr_kinase_AS"/>
</dbReference>
<dbReference type="InterPro" id="IPR011009">
    <property type="entry name" value="Kinase-like_dom_sf"/>
</dbReference>
<dbReference type="Gene3D" id="1.10.510.10">
    <property type="entry name" value="Transferase(Phosphotransferase) domain 1"/>
    <property type="match status" value="1"/>
</dbReference>
<keyword evidence="5" id="KW-0732">Signal</keyword>
<dbReference type="InterPro" id="IPR045274">
    <property type="entry name" value="WAK-like"/>
</dbReference>
<feature type="chain" id="PRO_5041737364" description="Protein kinase domain-containing protein" evidence="5">
    <location>
        <begin position="20"/>
        <end position="763"/>
    </location>
</feature>
<evidence type="ECO:0000313" key="8">
    <source>
        <dbReference type="Proteomes" id="UP001188597"/>
    </source>
</evidence>
<dbReference type="PANTHER" id="PTHR27005">
    <property type="entry name" value="WALL-ASSOCIATED RECEPTOR KINASE-LIKE 21"/>
    <property type="match status" value="1"/>
</dbReference>
<evidence type="ECO:0000259" key="6">
    <source>
        <dbReference type="PROSITE" id="PS50011"/>
    </source>
</evidence>
<keyword evidence="8" id="KW-1185">Reference proteome</keyword>
<dbReference type="PROSITE" id="PS00108">
    <property type="entry name" value="PROTEIN_KINASE_ST"/>
    <property type="match status" value="1"/>
</dbReference>
<dbReference type="GO" id="GO:0005886">
    <property type="term" value="C:plasma membrane"/>
    <property type="evidence" value="ECO:0007669"/>
    <property type="project" value="TreeGrafter"/>
</dbReference>
<feature type="signal peptide" evidence="5">
    <location>
        <begin position="1"/>
        <end position="19"/>
    </location>
</feature>
<evidence type="ECO:0000256" key="5">
    <source>
        <dbReference type="SAM" id="SignalP"/>
    </source>
</evidence>
<dbReference type="SUPFAM" id="SSF56112">
    <property type="entry name" value="Protein kinase-like (PK-like)"/>
    <property type="match status" value="1"/>
</dbReference>
<dbReference type="GO" id="GO:0004674">
    <property type="term" value="F:protein serine/threonine kinase activity"/>
    <property type="evidence" value="ECO:0007669"/>
    <property type="project" value="TreeGrafter"/>
</dbReference>
<comment type="caution">
    <text evidence="7">The sequence shown here is derived from an EMBL/GenBank/DDBJ whole genome shotgun (WGS) entry which is preliminary data.</text>
</comment>
<dbReference type="SMART" id="SM00220">
    <property type="entry name" value="S_TKc"/>
    <property type="match status" value="1"/>
</dbReference>
<accession>A0AA89AHZ7</accession>
<dbReference type="Gene3D" id="3.30.200.20">
    <property type="entry name" value="Phosphorylase Kinase, domain 1"/>
    <property type="match status" value="1"/>
</dbReference>
<dbReference type="Proteomes" id="UP001188597">
    <property type="component" value="Unassembled WGS sequence"/>
</dbReference>
<evidence type="ECO:0000256" key="3">
    <source>
        <dbReference type="ARBA" id="ARBA00047558"/>
    </source>
</evidence>
<dbReference type="PANTHER" id="PTHR27005:SF353">
    <property type="entry name" value="WALL-ASSOCIATED RECEPTOR KINASE-LIKE 22"/>
    <property type="match status" value="1"/>
</dbReference>
<gene>
    <name evidence="7" type="ORF">RJ639_018775</name>
</gene>
<keyword evidence="1" id="KW-0547">Nucleotide-binding</keyword>
<reference evidence="7" key="1">
    <citation type="submission" date="2022-12" db="EMBL/GenBank/DDBJ databases">
        <title>Draft genome assemblies for two species of Escallonia (Escalloniales).</title>
        <authorList>
            <person name="Chanderbali A."/>
            <person name="Dervinis C."/>
            <person name="Anghel I."/>
            <person name="Soltis D."/>
            <person name="Soltis P."/>
            <person name="Zapata F."/>
        </authorList>
    </citation>
    <scope>NUCLEOTIDE SEQUENCE</scope>
    <source>
        <strain evidence="7">UCBG64.0493</strain>
        <tissue evidence="7">Leaf</tissue>
    </source>
</reference>
<evidence type="ECO:0000256" key="2">
    <source>
        <dbReference type="ARBA" id="ARBA00022840"/>
    </source>
</evidence>
<dbReference type="EMBL" id="JAVXUP010002528">
    <property type="protein sequence ID" value="KAK3002820.1"/>
    <property type="molecule type" value="Genomic_DNA"/>
</dbReference>
<dbReference type="AlphaFoldDB" id="A0AA89AHZ7"/>
<comment type="catalytic activity">
    <reaction evidence="3">
        <text>L-seryl-[protein] + ATP = O-phospho-L-seryl-[protein] + ADP + H(+)</text>
        <dbReference type="Rhea" id="RHEA:17989"/>
        <dbReference type="Rhea" id="RHEA-COMP:9863"/>
        <dbReference type="Rhea" id="RHEA-COMP:11604"/>
        <dbReference type="ChEBI" id="CHEBI:15378"/>
        <dbReference type="ChEBI" id="CHEBI:29999"/>
        <dbReference type="ChEBI" id="CHEBI:30616"/>
        <dbReference type="ChEBI" id="CHEBI:83421"/>
        <dbReference type="ChEBI" id="CHEBI:456216"/>
    </reaction>
</comment>
<dbReference type="GO" id="GO:0007166">
    <property type="term" value="P:cell surface receptor signaling pathway"/>
    <property type="evidence" value="ECO:0007669"/>
    <property type="project" value="InterPro"/>
</dbReference>
<dbReference type="InterPro" id="IPR000719">
    <property type="entry name" value="Prot_kinase_dom"/>
</dbReference>
<comment type="catalytic activity">
    <reaction evidence="4">
        <text>L-threonyl-[protein] + ATP = O-phospho-L-threonyl-[protein] + ADP + H(+)</text>
        <dbReference type="Rhea" id="RHEA:46608"/>
        <dbReference type="Rhea" id="RHEA-COMP:11060"/>
        <dbReference type="Rhea" id="RHEA-COMP:11605"/>
        <dbReference type="ChEBI" id="CHEBI:15378"/>
        <dbReference type="ChEBI" id="CHEBI:30013"/>
        <dbReference type="ChEBI" id="CHEBI:30616"/>
        <dbReference type="ChEBI" id="CHEBI:61977"/>
        <dbReference type="ChEBI" id="CHEBI:456216"/>
    </reaction>
</comment>
<evidence type="ECO:0000256" key="4">
    <source>
        <dbReference type="ARBA" id="ARBA00047951"/>
    </source>
</evidence>
<evidence type="ECO:0000256" key="1">
    <source>
        <dbReference type="ARBA" id="ARBA00022741"/>
    </source>
</evidence>
<sequence length="763" mass="84433">MSQVLLLLIFCLLFRIQEATAPIAKPGCQERCGNLIVPFPFGIGAGCYLDKTFRVICSEDAERVSGSPLYFATGLSILELSLEYVRAQVGATPNCYSKSGTGTLLSSAYGAEPHFRYSHTRNRFVGIGCDIFAYITGIGSTNYTSGCAALCDTTNPIVELSDTTYSGIGCCQSTILNDIVAFDLQIHSINTLSRPWTTKPCSIAFFADKSIYVLVINISETNTWGTVYSIPLVLDWVVGNTTCQEAQANGMYACGQNSGCFNSTDGAGYNCRCLEGYQGNPYLPYGCQAIAKLTDKDALQLLIKSRMRSKRNLLNEDYIKHNHLILWMIFELHEHISTSVNSHKATVAKMVLFVLIHLGITHALALMVTTKLEMNVYMDANLANGDVNWQKLFPKELELLFYSSTHLLFGFIANLSKQGSISSNIYRFFKRINGGLLLQHHISSSKASATKTKLYTAEEIEKATDYFNKSRILGKGGQGTVYKGMLPDGSIVAVKKSNVVDEDQAARFVNEVYILSQMNHRNSLRCHYWCEYVSGGTLSHHLYDEGHVSTLSWKTRLQIAGEVAGALAYLHSYASIAVFHSDIKSSNILLDENYRAVLSDFGISRSLSLTKTHLTTFVGGTFGYLDPLYFRTGQYTEKTDAYAFGVVVAELLTGRKAVSLNSSDEGLAAKFHLSMKRNCLFEILESLVVTEGQKEEILTVANLAKRCLKLNAKKRPSMKEVAADLDRLRRIQETTDALTITQKMPTAPMLNSLVSRNGHSHRD</sequence>
<feature type="domain" description="Protein kinase" evidence="6">
    <location>
        <begin position="467"/>
        <end position="728"/>
    </location>
</feature>
<dbReference type="Pfam" id="PF00069">
    <property type="entry name" value="Pkinase"/>
    <property type="match status" value="1"/>
</dbReference>
<proteinExistence type="predicted"/>
<organism evidence="7 8">
    <name type="scientific">Escallonia herrerae</name>
    <dbReference type="NCBI Taxonomy" id="1293975"/>
    <lineage>
        <taxon>Eukaryota</taxon>
        <taxon>Viridiplantae</taxon>
        <taxon>Streptophyta</taxon>
        <taxon>Embryophyta</taxon>
        <taxon>Tracheophyta</taxon>
        <taxon>Spermatophyta</taxon>
        <taxon>Magnoliopsida</taxon>
        <taxon>eudicotyledons</taxon>
        <taxon>Gunneridae</taxon>
        <taxon>Pentapetalae</taxon>
        <taxon>asterids</taxon>
        <taxon>campanulids</taxon>
        <taxon>Escalloniales</taxon>
        <taxon>Escalloniaceae</taxon>
        <taxon>Escallonia</taxon>
    </lineage>
</organism>
<dbReference type="FunFam" id="1.10.510.10:FF:000084">
    <property type="entry name" value="Wall-associated receptor kinase 2"/>
    <property type="match status" value="1"/>
</dbReference>
<dbReference type="PROSITE" id="PS50011">
    <property type="entry name" value="PROTEIN_KINASE_DOM"/>
    <property type="match status" value="1"/>
</dbReference>
<protein>
    <recommendedName>
        <fullName evidence="6">Protein kinase domain-containing protein</fullName>
    </recommendedName>
</protein>
<keyword evidence="2" id="KW-0067">ATP-binding</keyword>